<evidence type="ECO:0000313" key="3">
    <source>
        <dbReference type="Proteomes" id="UP000199302"/>
    </source>
</evidence>
<name>A0A1I6ENL1_9RHOB</name>
<dbReference type="Proteomes" id="UP000199302">
    <property type="component" value="Unassembled WGS sequence"/>
</dbReference>
<dbReference type="EMBL" id="FOYI01000015">
    <property type="protein sequence ID" value="SFR19082.1"/>
    <property type="molecule type" value="Genomic_DNA"/>
</dbReference>
<gene>
    <name evidence="2" type="ORF">SAMN04515673_11552</name>
</gene>
<keyword evidence="3" id="KW-1185">Reference proteome</keyword>
<protein>
    <submittedName>
        <fullName evidence="2">Uncharacterized protein</fullName>
    </submittedName>
</protein>
<reference evidence="2 3" key="1">
    <citation type="submission" date="2016-10" db="EMBL/GenBank/DDBJ databases">
        <authorList>
            <person name="de Groot N.N."/>
        </authorList>
    </citation>
    <scope>NUCLEOTIDE SEQUENCE [LARGE SCALE GENOMIC DNA]</scope>
    <source>
        <strain evidence="3">KMM 9023,NRIC 0796,JCM 17311,KCTC 23692</strain>
    </source>
</reference>
<accession>A0A1I6ENL1</accession>
<organism evidence="2 3">
    <name type="scientific">Poseidonocella sedimentorum</name>
    <dbReference type="NCBI Taxonomy" id="871652"/>
    <lineage>
        <taxon>Bacteria</taxon>
        <taxon>Pseudomonadati</taxon>
        <taxon>Pseudomonadota</taxon>
        <taxon>Alphaproteobacteria</taxon>
        <taxon>Rhodobacterales</taxon>
        <taxon>Roseobacteraceae</taxon>
        <taxon>Poseidonocella</taxon>
    </lineage>
</organism>
<dbReference type="STRING" id="871652.SAMN04515673_11552"/>
<evidence type="ECO:0000313" key="2">
    <source>
        <dbReference type="EMBL" id="SFR19082.1"/>
    </source>
</evidence>
<sequence length="228" mass="25700">MTEKVDKNLARLKIELRGLERANSDLANAKDSTDAHLAWANFVRHLKLSLNLVFRIGKDNPKRRPIAWKRENFASADKFVRFMVQSRNHIDHPEDEFKRDLVSGELLDTHLIVAPDASGGGLMRIPFGQDLTMINCSLNGHPISGTIEWAERRIAKVVGNIPAVIRNRDFYVSTITDQEGKSIPVPLHPNLNVKQSAGELAKYGVAWIDESLNLLLTDEQREFLSLSI</sequence>
<feature type="coiled-coil region" evidence="1">
    <location>
        <begin position="2"/>
        <end position="29"/>
    </location>
</feature>
<evidence type="ECO:0000256" key="1">
    <source>
        <dbReference type="SAM" id="Coils"/>
    </source>
</evidence>
<keyword evidence="1" id="KW-0175">Coiled coil</keyword>
<proteinExistence type="predicted"/>
<dbReference type="OrthoDB" id="9867357at2"/>
<dbReference type="AlphaFoldDB" id="A0A1I6ENL1"/>
<dbReference type="RefSeq" id="WP_143104191.1">
    <property type="nucleotide sequence ID" value="NZ_FOYI01000015.1"/>
</dbReference>